<proteinExistence type="predicted"/>
<keyword evidence="3" id="KW-1185">Reference proteome</keyword>
<evidence type="ECO:0000313" key="3">
    <source>
        <dbReference type="Proteomes" id="UP001642484"/>
    </source>
</evidence>
<comment type="caution">
    <text evidence="2">The sequence shown here is derived from an EMBL/GenBank/DDBJ whole genome shotgun (WGS) entry which is preliminary data.</text>
</comment>
<name>A0ABP0KY37_9DINO</name>
<protein>
    <submittedName>
        <fullName evidence="2">Uncharacterized protein</fullName>
    </submittedName>
</protein>
<evidence type="ECO:0000256" key="1">
    <source>
        <dbReference type="SAM" id="MobiDB-lite"/>
    </source>
</evidence>
<gene>
    <name evidence="2" type="ORF">CCMP2556_LOCUS18433</name>
</gene>
<feature type="region of interest" description="Disordered" evidence="1">
    <location>
        <begin position="223"/>
        <end position="262"/>
    </location>
</feature>
<organism evidence="2 3">
    <name type="scientific">Durusdinium trenchii</name>
    <dbReference type="NCBI Taxonomy" id="1381693"/>
    <lineage>
        <taxon>Eukaryota</taxon>
        <taxon>Sar</taxon>
        <taxon>Alveolata</taxon>
        <taxon>Dinophyceae</taxon>
        <taxon>Suessiales</taxon>
        <taxon>Symbiodiniaceae</taxon>
        <taxon>Durusdinium</taxon>
    </lineage>
</organism>
<reference evidence="2 3" key="1">
    <citation type="submission" date="2024-02" db="EMBL/GenBank/DDBJ databases">
        <authorList>
            <person name="Chen Y."/>
            <person name="Shah S."/>
            <person name="Dougan E. K."/>
            <person name="Thang M."/>
            <person name="Chan C."/>
        </authorList>
    </citation>
    <scope>NUCLEOTIDE SEQUENCE [LARGE SCALE GENOMIC DNA]</scope>
</reference>
<dbReference type="EMBL" id="CAXAMN010010446">
    <property type="protein sequence ID" value="CAK9031813.1"/>
    <property type="molecule type" value="Genomic_DNA"/>
</dbReference>
<sequence length="262" mass="27859">MAVLWPCGRGRPRRGRRRITWAVALVALILLQVSQSFLLPRRLRPNRLRERQAQEPDQRPSSRSLAFLAVKDAIYAALFGAPYDTTSTSGAIETVTGALSNFSSSAVTGAAHGVKAAEGFAGSVATWGLSKVQELKSFFHLSEMDLSGDGGSEANEASEAEVETPQVVKQQQELTPEPKAPAPLVESAQSFAPLFNDGSGLGAEPGDFFSVYQGLQLDPALQSQSEGRHCRHREALAAGLDQASAPGPTARRSPGDPQLGPL</sequence>
<dbReference type="Proteomes" id="UP001642484">
    <property type="component" value="Unassembled WGS sequence"/>
</dbReference>
<evidence type="ECO:0000313" key="2">
    <source>
        <dbReference type="EMBL" id="CAK9031813.1"/>
    </source>
</evidence>
<accession>A0ABP0KY37</accession>